<evidence type="ECO:0000256" key="2">
    <source>
        <dbReference type="ARBA" id="ARBA00022614"/>
    </source>
</evidence>
<dbReference type="PANTHER" id="PTHR24113:SF12">
    <property type="entry name" value="RAN GTPASE-ACTIVATING PROTEIN 1"/>
    <property type="match status" value="1"/>
</dbReference>
<keyword evidence="3" id="KW-0677">Repeat</keyword>
<dbReference type="GO" id="GO:0005829">
    <property type="term" value="C:cytosol"/>
    <property type="evidence" value="ECO:0007669"/>
    <property type="project" value="TreeGrafter"/>
</dbReference>
<dbReference type="InterPro" id="IPR001611">
    <property type="entry name" value="Leu-rich_rpt"/>
</dbReference>
<dbReference type="GO" id="GO:0005634">
    <property type="term" value="C:nucleus"/>
    <property type="evidence" value="ECO:0007669"/>
    <property type="project" value="TreeGrafter"/>
</dbReference>
<name>A0A9K3CSY2_9EUKA</name>
<keyword evidence="1" id="KW-0343">GTPase activation</keyword>
<organism evidence="4 5">
    <name type="scientific">Kipferlia bialata</name>
    <dbReference type="NCBI Taxonomy" id="797122"/>
    <lineage>
        <taxon>Eukaryota</taxon>
        <taxon>Metamonada</taxon>
        <taxon>Carpediemonas-like organisms</taxon>
        <taxon>Kipferlia</taxon>
    </lineage>
</organism>
<evidence type="ECO:0000313" key="5">
    <source>
        <dbReference type="Proteomes" id="UP000265618"/>
    </source>
</evidence>
<dbReference type="SUPFAM" id="SSF52047">
    <property type="entry name" value="RNI-like"/>
    <property type="match status" value="1"/>
</dbReference>
<dbReference type="AlphaFoldDB" id="A0A9K3CSY2"/>
<dbReference type="InterPro" id="IPR027038">
    <property type="entry name" value="RanGap"/>
</dbReference>
<protein>
    <submittedName>
        <fullName evidence="4">Uncharacterized protein</fullName>
    </submittedName>
</protein>
<evidence type="ECO:0000256" key="1">
    <source>
        <dbReference type="ARBA" id="ARBA00022468"/>
    </source>
</evidence>
<dbReference type="OrthoDB" id="333024at2759"/>
<keyword evidence="2" id="KW-0433">Leucine-rich repeat</keyword>
<gene>
    <name evidence="4" type="ORF">KIPB_002542</name>
</gene>
<dbReference type="EMBL" id="BDIP01000429">
    <property type="protein sequence ID" value="GIQ81565.1"/>
    <property type="molecule type" value="Genomic_DNA"/>
</dbReference>
<evidence type="ECO:0000313" key="4">
    <source>
        <dbReference type="EMBL" id="GIQ81565.1"/>
    </source>
</evidence>
<dbReference type="GO" id="GO:0005096">
    <property type="term" value="F:GTPase activator activity"/>
    <property type="evidence" value="ECO:0007669"/>
    <property type="project" value="UniProtKB-KW"/>
</dbReference>
<dbReference type="InterPro" id="IPR032675">
    <property type="entry name" value="LRR_dom_sf"/>
</dbReference>
<sequence>MDFVSDLTRLYRLKRGACDSEFSVSQVKLSSVPSLQDIAMEAVAKEFCQTLSFANIPEELQEPLAAFVPLDTPLADIVPVLASDVYWRRRLVNDFGTVARSLGQREPGIPYRQIYLETHLQSFLEGLLLPTGLPEAQSASADEPFSDAGLKGVLEICAPHCKVLRFRHFRSHLCLYELLKRLPHVDTVFASFSSGCLDYARFIGQNKASYTPSLGVLEPASGVDRQAEADMILLTALAGGVGAEQEEEGGEDPEMDPDNLDSLPHMATEGYKVPRLQAEPNEALTCGMLPRDAISLGRALAIPGGIVSSVSLRSSEAGPEQCRAVCLGAMQSEAIRHIDMGYNHIGDTGASLIAETVPLAKLEGVGLAGNGVSVAGCKVLAKVAGKKGTTLSTIDLSSNPIGTEGFEALVTGCLRAVLKHSQRGLSTLCVSSCQIEGVQGLAALCRLLTHGKVTRLEMDGNPLVAQESESAEATRHICEAIEASSQHCRLTVSKCGLTSSDLTLIEQCIFSHSLALQAQAQAEADAKAQAQEEEARQVEE</sequence>
<dbReference type="Gene3D" id="3.80.10.10">
    <property type="entry name" value="Ribonuclease Inhibitor"/>
    <property type="match status" value="2"/>
</dbReference>
<dbReference type="GO" id="GO:0006913">
    <property type="term" value="P:nucleocytoplasmic transport"/>
    <property type="evidence" value="ECO:0007669"/>
    <property type="project" value="TreeGrafter"/>
</dbReference>
<dbReference type="Pfam" id="PF13516">
    <property type="entry name" value="LRR_6"/>
    <property type="match status" value="2"/>
</dbReference>
<proteinExistence type="predicted"/>
<keyword evidence="5" id="KW-1185">Reference proteome</keyword>
<dbReference type="Proteomes" id="UP000265618">
    <property type="component" value="Unassembled WGS sequence"/>
</dbReference>
<evidence type="ECO:0000256" key="3">
    <source>
        <dbReference type="ARBA" id="ARBA00022737"/>
    </source>
</evidence>
<dbReference type="GO" id="GO:0048471">
    <property type="term" value="C:perinuclear region of cytoplasm"/>
    <property type="evidence" value="ECO:0007669"/>
    <property type="project" value="TreeGrafter"/>
</dbReference>
<dbReference type="PANTHER" id="PTHR24113">
    <property type="entry name" value="RAN GTPASE-ACTIVATING PROTEIN 1"/>
    <property type="match status" value="1"/>
</dbReference>
<dbReference type="GO" id="GO:0031267">
    <property type="term" value="F:small GTPase binding"/>
    <property type="evidence" value="ECO:0007669"/>
    <property type="project" value="TreeGrafter"/>
</dbReference>
<dbReference type="SMART" id="SM00368">
    <property type="entry name" value="LRR_RI"/>
    <property type="match status" value="4"/>
</dbReference>
<reference evidence="4 5" key="1">
    <citation type="journal article" date="2018" name="PLoS ONE">
        <title>The draft genome of Kipferlia bialata reveals reductive genome evolution in fornicate parasites.</title>
        <authorList>
            <person name="Tanifuji G."/>
            <person name="Takabayashi S."/>
            <person name="Kume K."/>
            <person name="Takagi M."/>
            <person name="Nakayama T."/>
            <person name="Kamikawa R."/>
            <person name="Inagaki Y."/>
            <person name="Hashimoto T."/>
        </authorList>
    </citation>
    <scope>NUCLEOTIDE SEQUENCE [LARGE SCALE GENOMIC DNA]</scope>
    <source>
        <strain evidence="4">NY0173</strain>
    </source>
</reference>
<accession>A0A9K3CSY2</accession>
<comment type="caution">
    <text evidence="4">The sequence shown here is derived from an EMBL/GenBank/DDBJ whole genome shotgun (WGS) entry which is preliminary data.</text>
</comment>